<comment type="caution">
    <text evidence="8">The sequence shown here is derived from an EMBL/GenBank/DDBJ whole genome shotgun (WGS) entry which is preliminary data.</text>
</comment>
<dbReference type="PANTHER" id="PTHR12049">
    <property type="entry name" value="PROTEIN ARGININE METHYLTRANSFERASE NDUFAF7, MITOCHONDRIAL"/>
    <property type="match status" value="1"/>
</dbReference>
<dbReference type="AlphaFoldDB" id="A0A8K0JWX6"/>
<name>A0A8K0JWX6_LADFU</name>
<keyword evidence="5 7" id="KW-0496">Mitochondrion</keyword>
<dbReference type="InterPro" id="IPR029063">
    <property type="entry name" value="SAM-dependent_MTases_sf"/>
</dbReference>
<keyword evidence="4 7" id="KW-0808">Transferase</keyword>
<dbReference type="EMBL" id="KZ308179">
    <property type="protein sequence ID" value="KAG8223898.1"/>
    <property type="molecule type" value="Genomic_DNA"/>
</dbReference>
<dbReference type="Pfam" id="PF02636">
    <property type="entry name" value="Methyltransf_28"/>
    <property type="match status" value="1"/>
</dbReference>
<dbReference type="GO" id="GO:0032259">
    <property type="term" value="P:methylation"/>
    <property type="evidence" value="ECO:0007669"/>
    <property type="project" value="UniProtKB-KW"/>
</dbReference>
<evidence type="ECO:0000313" key="8">
    <source>
        <dbReference type="EMBL" id="KAG8223898.1"/>
    </source>
</evidence>
<keyword evidence="9" id="KW-1185">Reference proteome</keyword>
<comment type="catalytic activity">
    <reaction evidence="6 7">
        <text>L-arginyl-[protein] + 2 S-adenosyl-L-methionine = N(omega),N(omega)'-dimethyl-L-arginyl-[protein] + 2 S-adenosyl-L-homocysteine + 2 H(+)</text>
        <dbReference type="Rhea" id="RHEA:48108"/>
        <dbReference type="Rhea" id="RHEA-COMP:10532"/>
        <dbReference type="Rhea" id="RHEA-COMP:11992"/>
        <dbReference type="ChEBI" id="CHEBI:15378"/>
        <dbReference type="ChEBI" id="CHEBI:29965"/>
        <dbReference type="ChEBI" id="CHEBI:57856"/>
        <dbReference type="ChEBI" id="CHEBI:59789"/>
        <dbReference type="ChEBI" id="CHEBI:88221"/>
        <dbReference type="EC" id="2.1.1.320"/>
    </reaction>
</comment>
<protein>
    <recommendedName>
        <fullName evidence="7">Protein arginine methyltransferase NDUFAF7</fullName>
        <ecNumber evidence="7">2.1.1.320</ecNumber>
    </recommendedName>
</protein>
<reference evidence="8" key="1">
    <citation type="submission" date="2013-04" db="EMBL/GenBank/DDBJ databases">
        <authorList>
            <person name="Qu J."/>
            <person name="Murali S.C."/>
            <person name="Bandaranaike D."/>
            <person name="Bellair M."/>
            <person name="Blankenburg K."/>
            <person name="Chao H."/>
            <person name="Dinh H."/>
            <person name="Doddapaneni H."/>
            <person name="Downs B."/>
            <person name="Dugan-Rocha S."/>
            <person name="Elkadiri S."/>
            <person name="Gnanaolivu R.D."/>
            <person name="Hernandez B."/>
            <person name="Javaid M."/>
            <person name="Jayaseelan J.C."/>
            <person name="Lee S."/>
            <person name="Li M."/>
            <person name="Ming W."/>
            <person name="Munidasa M."/>
            <person name="Muniz J."/>
            <person name="Nguyen L."/>
            <person name="Ongeri F."/>
            <person name="Osuji N."/>
            <person name="Pu L.-L."/>
            <person name="Puazo M."/>
            <person name="Qu C."/>
            <person name="Quiroz J."/>
            <person name="Raj R."/>
            <person name="Weissenberger G."/>
            <person name="Xin Y."/>
            <person name="Zou X."/>
            <person name="Han Y."/>
            <person name="Richards S."/>
            <person name="Worley K."/>
            <person name="Muzny D."/>
            <person name="Gibbs R."/>
        </authorList>
    </citation>
    <scope>NUCLEOTIDE SEQUENCE</scope>
    <source>
        <strain evidence="8">Sampled in the wild</strain>
    </source>
</reference>
<evidence type="ECO:0000256" key="6">
    <source>
        <dbReference type="ARBA" id="ARBA00048612"/>
    </source>
</evidence>
<dbReference type="EC" id="2.1.1.320" evidence="7"/>
<evidence type="ECO:0000313" key="9">
    <source>
        <dbReference type="Proteomes" id="UP000792457"/>
    </source>
</evidence>
<dbReference type="InterPro" id="IPR003788">
    <property type="entry name" value="NDUFAF7"/>
</dbReference>
<dbReference type="GO" id="GO:0005739">
    <property type="term" value="C:mitochondrion"/>
    <property type="evidence" value="ECO:0007669"/>
    <property type="project" value="UniProtKB-SubCell"/>
</dbReference>
<evidence type="ECO:0000256" key="4">
    <source>
        <dbReference type="ARBA" id="ARBA00022679"/>
    </source>
</evidence>
<accession>A0A8K0JWX6</accession>
<organism evidence="8 9">
    <name type="scientific">Ladona fulva</name>
    <name type="common">Scarce chaser dragonfly</name>
    <name type="synonym">Libellula fulva</name>
    <dbReference type="NCBI Taxonomy" id="123851"/>
    <lineage>
        <taxon>Eukaryota</taxon>
        <taxon>Metazoa</taxon>
        <taxon>Ecdysozoa</taxon>
        <taxon>Arthropoda</taxon>
        <taxon>Hexapoda</taxon>
        <taxon>Insecta</taxon>
        <taxon>Pterygota</taxon>
        <taxon>Palaeoptera</taxon>
        <taxon>Odonata</taxon>
        <taxon>Epiprocta</taxon>
        <taxon>Anisoptera</taxon>
        <taxon>Libelluloidea</taxon>
        <taxon>Libellulidae</taxon>
        <taxon>Ladona</taxon>
    </lineage>
</organism>
<comment type="function">
    <text evidence="7">Arginine methyltransferase involved in the assembly or stability of mitochondrial NADH:ubiquinone oxidoreductase complex (complex I).</text>
</comment>
<evidence type="ECO:0000256" key="7">
    <source>
        <dbReference type="RuleBase" id="RU364114"/>
    </source>
</evidence>
<comment type="subcellular location">
    <subcellularLocation>
        <location evidence="1 7">Mitochondrion</location>
    </subcellularLocation>
</comment>
<keyword evidence="3 7" id="KW-0489">Methyltransferase</keyword>
<dbReference type="PANTHER" id="PTHR12049:SF7">
    <property type="entry name" value="PROTEIN ARGININE METHYLTRANSFERASE NDUFAF7, MITOCHONDRIAL"/>
    <property type="match status" value="1"/>
</dbReference>
<evidence type="ECO:0000256" key="5">
    <source>
        <dbReference type="ARBA" id="ARBA00023128"/>
    </source>
</evidence>
<gene>
    <name evidence="8" type="ORF">J437_LFUL001978</name>
</gene>
<dbReference type="InterPro" id="IPR038375">
    <property type="entry name" value="NDUFAF7_sf"/>
</dbReference>
<dbReference type="Proteomes" id="UP000792457">
    <property type="component" value="Unassembled WGS sequence"/>
</dbReference>
<evidence type="ECO:0000256" key="3">
    <source>
        <dbReference type="ARBA" id="ARBA00022603"/>
    </source>
</evidence>
<dbReference type="GO" id="GO:0035243">
    <property type="term" value="F:protein-arginine omega-N symmetric methyltransferase activity"/>
    <property type="evidence" value="ECO:0007669"/>
    <property type="project" value="UniProtKB-EC"/>
</dbReference>
<dbReference type="OrthoDB" id="438553at2759"/>
<reference evidence="8" key="2">
    <citation type="submission" date="2017-10" db="EMBL/GenBank/DDBJ databases">
        <title>Ladona fulva Genome sequencing and assembly.</title>
        <authorList>
            <person name="Murali S."/>
            <person name="Richards S."/>
            <person name="Bandaranaike D."/>
            <person name="Bellair M."/>
            <person name="Blankenburg K."/>
            <person name="Chao H."/>
            <person name="Dinh H."/>
            <person name="Doddapaneni H."/>
            <person name="Dugan-Rocha S."/>
            <person name="Elkadiri S."/>
            <person name="Gnanaolivu R."/>
            <person name="Hernandez B."/>
            <person name="Skinner E."/>
            <person name="Javaid M."/>
            <person name="Lee S."/>
            <person name="Li M."/>
            <person name="Ming W."/>
            <person name="Munidasa M."/>
            <person name="Muniz J."/>
            <person name="Nguyen L."/>
            <person name="Hughes D."/>
            <person name="Osuji N."/>
            <person name="Pu L.-L."/>
            <person name="Puazo M."/>
            <person name="Qu C."/>
            <person name="Quiroz J."/>
            <person name="Raj R."/>
            <person name="Weissenberger G."/>
            <person name="Xin Y."/>
            <person name="Zou X."/>
            <person name="Han Y."/>
            <person name="Worley K."/>
            <person name="Muzny D."/>
            <person name="Gibbs R."/>
        </authorList>
    </citation>
    <scope>NUCLEOTIDE SEQUENCE</scope>
    <source>
        <strain evidence="8">Sampled in the wild</strain>
    </source>
</reference>
<evidence type="ECO:0000256" key="2">
    <source>
        <dbReference type="ARBA" id="ARBA00005891"/>
    </source>
</evidence>
<evidence type="ECO:0000256" key="1">
    <source>
        <dbReference type="ARBA" id="ARBA00004173"/>
    </source>
</evidence>
<dbReference type="Gene3D" id="3.40.50.12710">
    <property type="match status" value="1"/>
</dbReference>
<dbReference type="SUPFAM" id="SSF53335">
    <property type="entry name" value="S-adenosyl-L-methionine-dependent methyltransferases"/>
    <property type="match status" value="1"/>
</dbReference>
<sequence>MPQAIFECRWASNDAGDQNKQSLPRKNQGDLSRELAAKIRMMGPIPVAEYMKEALTHPTLGYYTTRADVFGKAGDFVTSPEISQMFGEMVGIWCVNEWRKVGSPKPVQIVELGPGTGALAEDLLKVWSLLEKGGDGLTLQLVEISHPLIKKQAQRLCGDIEFGDEIPPKGLKAIHGDVPVHWHSVVEDVPTDAFSIFIAHEFLDALPIHKFQFTEDGWREVLVDVSKESSHQNPKFRYVIARNPTPASKIFLKNGVVGRQPGVIREVSPAALALGFHLAKRIEEDGGFVLIADYGHLGEKGDTLRAFSNHKLHDPLVDPGKADLTADVDFRRLQDEVGEKAISIGPVPQQVFLRNMGIDVRMEVLKKKCSSEKEAKWIEAGYRMLTDPAQMGERFKFFALFPNVLRQFLYKFPVAGFPPPRI</sequence>
<comment type="similarity">
    <text evidence="2 7">Belongs to the NDUFAF7 family.</text>
</comment>
<dbReference type="GO" id="GO:0032981">
    <property type="term" value="P:mitochondrial respiratory chain complex I assembly"/>
    <property type="evidence" value="ECO:0007669"/>
    <property type="project" value="TreeGrafter"/>
</dbReference>
<proteinExistence type="inferred from homology"/>